<protein>
    <submittedName>
        <fullName evidence="8">ABC transporter permease</fullName>
    </submittedName>
</protein>
<evidence type="ECO:0000313" key="9">
    <source>
        <dbReference type="Proteomes" id="UP001597380"/>
    </source>
</evidence>
<feature type="transmembrane region" description="Helical" evidence="6">
    <location>
        <begin position="300"/>
        <end position="326"/>
    </location>
</feature>
<dbReference type="EMBL" id="JBHUHT010000009">
    <property type="protein sequence ID" value="MFD2095539.1"/>
    <property type="molecule type" value="Genomic_DNA"/>
</dbReference>
<feature type="transmembrane region" description="Helical" evidence="6">
    <location>
        <begin position="703"/>
        <end position="731"/>
    </location>
</feature>
<proteinExistence type="predicted"/>
<dbReference type="InterPro" id="IPR038766">
    <property type="entry name" value="Membrane_comp_ABC_pdt"/>
</dbReference>
<keyword evidence="2" id="KW-1003">Cell membrane</keyword>
<gene>
    <name evidence="8" type="ORF">ACFSJ3_06030</name>
</gene>
<feature type="transmembrane region" description="Helical" evidence="6">
    <location>
        <begin position="417"/>
        <end position="438"/>
    </location>
</feature>
<dbReference type="PANTHER" id="PTHR30287:SF1">
    <property type="entry name" value="INNER MEMBRANE PROTEIN"/>
    <property type="match status" value="1"/>
</dbReference>
<feature type="transmembrane region" description="Helical" evidence="6">
    <location>
        <begin position="394"/>
        <end position="411"/>
    </location>
</feature>
<dbReference type="Pfam" id="PF02687">
    <property type="entry name" value="FtsX"/>
    <property type="match status" value="1"/>
</dbReference>
<evidence type="ECO:0000259" key="7">
    <source>
        <dbReference type="Pfam" id="PF02687"/>
    </source>
</evidence>
<keyword evidence="3 6" id="KW-0812">Transmembrane</keyword>
<dbReference type="RefSeq" id="WP_345340389.1">
    <property type="nucleotide sequence ID" value="NZ_BAABLI010000014.1"/>
</dbReference>
<feature type="transmembrane region" description="Helical" evidence="6">
    <location>
        <begin position="351"/>
        <end position="374"/>
    </location>
</feature>
<accession>A0ABW4XNC5</accession>
<sequence>MRALQQSLQMLRGERRGASLYLWCISLAAAVAILFWFLAISQRIETFLQRSTSGFLAADVVLSAPQPIDNSWLNEAVSRGLNSTQMVRFSTMLFAVDKLQLSSVKAVADGYPLRGELKIRGGDAAAEREVKHGPAKGEVWLSEPLALQLGVQPGDLVEVGDAPLRFTYYLIEQPDVAFGVFSSSPPSLMHIDDLDASGVIRPGSRVNYRYLFSGSNQATQAWYQWLKENKKERHRLTSLVDSESNLGDAYQRAQQVIFLAMASALALTLIAMWSALQSYSGPLTRRVGILRILGVSRLQLYIQFTVHLSISILFGIGVGLGVGYLLDSASAKQFAELSEELAIVDIGWKPYALAALSGLIAAKCLLVPLFLNWFSASPRGLLESEERTAKSPSVWGGILLAVGFVLLTGLTSGLLNLLLMTGLVLVLIVFCSLTLFLVGKIKLPAKLKNLNLALLLLVRQRVRVTIQMVGLTLAVALTLAMVFVRSDLLEEWQRMVPDQSANFFLVNVSPDERQVLAAEIEKREGSLSGFYPIVRGRMVAINGEQVVDNRTGAAEREEGEERRRGINRELNLTWSNALPPENEIESGDWQLTSDGKGLSVEVGMAERLEVGLGDTLTFVVTGGEITLPITSIRSLDWKSMRPNFFVIFPEKELGQYAHTYIASFYLPYEHRDWLYQFMRSYPAVSLIDIEQILEKFATYLVQIVQVVTVLVLLVMLTAILVTASLVMGSFVRRHRELHIYRILGAGDKALRGLLLSEFLMVGALAGLLASALGELLLAGQAIWVFEQTPKFHLTLWLYGPLAGIAASLPLAIWLTWRLLNASKAKTASV</sequence>
<keyword evidence="4 6" id="KW-1133">Transmembrane helix</keyword>
<dbReference type="PANTHER" id="PTHR30287">
    <property type="entry name" value="MEMBRANE COMPONENT OF PREDICTED ABC SUPERFAMILY METABOLITE UPTAKE TRANSPORTER"/>
    <property type="match status" value="1"/>
</dbReference>
<comment type="subcellular location">
    <subcellularLocation>
        <location evidence="1">Cell membrane</location>
        <topology evidence="1">Multi-pass membrane protein</topology>
    </subcellularLocation>
</comment>
<reference evidence="9" key="1">
    <citation type="journal article" date="2019" name="Int. J. Syst. Evol. Microbiol.">
        <title>The Global Catalogue of Microorganisms (GCM) 10K type strain sequencing project: providing services to taxonomists for standard genome sequencing and annotation.</title>
        <authorList>
            <consortium name="The Broad Institute Genomics Platform"/>
            <consortium name="The Broad Institute Genome Sequencing Center for Infectious Disease"/>
            <person name="Wu L."/>
            <person name="Ma J."/>
        </authorList>
    </citation>
    <scope>NUCLEOTIDE SEQUENCE [LARGE SCALE GENOMIC DNA]</scope>
    <source>
        <strain evidence="9">CGMCC 1.10992</strain>
    </source>
</reference>
<dbReference type="Proteomes" id="UP001597380">
    <property type="component" value="Unassembled WGS sequence"/>
</dbReference>
<name>A0ABW4XNC5_9GAMM</name>
<feature type="transmembrane region" description="Helical" evidence="6">
    <location>
        <begin position="758"/>
        <end position="783"/>
    </location>
</feature>
<feature type="transmembrane region" description="Helical" evidence="6">
    <location>
        <begin position="464"/>
        <end position="484"/>
    </location>
</feature>
<evidence type="ECO:0000313" key="8">
    <source>
        <dbReference type="EMBL" id="MFD2095539.1"/>
    </source>
</evidence>
<keyword evidence="9" id="KW-1185">Reference proteome</keyword>
<evidence type="ECO:0000256" key="3">
    <source>
        <dbReference type="ARBA" id="ARBA00022692"/>
    </source>
</evidence>
<evidence type="ECO:0000256" key="4">
    <source>
        <dbReference type="ARBA" id="ARBA00022989"/>
    </source>
</evidence>
<evidence type="ECO:0000256" key="2">
    <source>
        <dbReference type="ARBA" id="ARBA00022475"/>
    </source>
</evidence>
<feature type="domain" description="ABC3 transporter permease C-terminal" evidence="7">
    <location>
        <begin position="709"/>
        <end position="811"/>
    </location>
</feature>
<evidence type="ECO:0000256" key="1">
    <source>
        <dbReference type="ARBA" id="ARBA00004651"/>
    </source>
</evidence>
<feature type="transmembrane region" description="Helical" evidence="6">
    <location>
        <begin position="256"/>
        <end position="279"/>
    </location>
</feature>
<feature type="transmembrane region" description="Helical" evidence="6">
    <location>
        <begin position="795"/>
        <end position="816"/>
    </location>
</feature>
<dbReference type="InterPro" id="IPR003838">
    <property type="entry name" value="ABC3_permease_C"/>
</dbReference>
<comment type="caution">
    <text evidence="8">The sequence shown here is derived from an EMBL/GenBank/DDBJ whole genome shotgun (WGS) entry which is preliminary data.</text>
</comment>
<evidence type="ECO:0000256" key="5">
    <source>
        <dbReference type="ARBA" id="ARBA00023136"/>
    </source>
</evidence>
<organism evidence="8 9">
    <name type="scientific">Corallincola platygyrae</name>
    <dbReference type="NCBI Taxonomy" id="1193278"/>
    <lineage>
        <taxon>Bacteria</taxon>
        <taxon>Pseudomonadati</taxon>
        <taxon>Pseudomonadota</taxon>
        <taxon>Gammaproteobacteria</taxon>
        <taxon>Alteromonadales</taxon>
        <taxon>Psychromonadaceae</taxon>
        <taxon>Corallincola</taxon>
    </lineage>
</organism>
<keyword evidence="5 6" id="KW-0472">Membrane</keyword>
<feature type="transmembrane region" description="Helical" evidence="6">
    <location>
        <begin position="20"/>
        <end position="39"/>
    </location>
</feature>
<evidence type="ECO:0000256" key="6">
    <source>
        <dbReference type="SAM" id="Phobius"/>
    </source>
</evidence>